<sequence>MWKMGEQGELFAKKREDGDSGCFRSEGDERNQGGASPDTLPQRSEAASVEKERRSLNSRHNDGGNPWSSISHIECILDIKTATDGVLVRALVELREECGIIRLVGMDWNLPEQWRERVKELISELAYKAAESLSRVRGCARLDIYTKFQLEDVVNCDDDRRILLNGAALPRDRVGELAGYAAFLKQEAASLGDMARQH</sequence>
<keyword evidence="3" id="KW-1185">Reference proteome</keyword>
<reference evidence="2" key="1">
    <citation type="journal article" date="2020" name="Stud. Mycol.">
        <title>101 Dothideomycetes genomes: a test case for predicting lifestyles and emergence of pathogens.</title>
        <authorList>
            <person name="Haridas S."/>
            <person name="Albert R."/>
            <person name="Binder M."/>
            <person name="Bloem J."/>
            <person name="Labutti K."/>
            <person name="Salamov A."/>
            <person name="Andreopoulos B."/>
            <person name="Baker S."/>
            <person name="Barry K."/>
            <person name="Bills G."/>
            <person name="Bluhm B."/>
            <person name="Cannon C."/>
            <person name="Castanera R."/>
            <person name="Culley D."/>
            <person name="Daum C."/>
            <person name="Ezra D."/>
            <person name="Gonzalez J."/>
            <person name="Henrissat B."/>
            <person name="Kuo A."/>
            <person name="Liang C."/>
            <person name="Lipzen A."/>
            <person name="Lutzoni F."/>
            <person name="Magnuson J."/>
            <person name="Mondo S."/>
            <person name="Nolan M."/>
            <person name="Ohm R."/>
            <person name="Pangilinan J."/>
            <person name="Park H.-J."/>
            <person name="Ramirez L."/>
            <person name="Alfaro M."/>
            <person name="Sun H."/>
            <person name="Tritt A."/>
            <person name="Yoshinaga Y."/>
            <person name="Zwiers L.-H."/>
            <person name="Turgeon B."/>
            <person name="Goodwin S."/>
            <person name="Spatafora J."/>
            <person name="Crous P."/>
            <person name="Grigoriev I."/>
        </authorList>
    </citation>
    <scope>NUCLEOTIDE SEQUENCE</scope>
    <source>
        <strain evidence="2">CBS 122368</strain>
    </source>
</reference>
<evidence type="ECO:0000313" key="2">
    <source>
        <dbReference type="EMBL" id="KAF2245233.1"/>
    </source>
</evidence>
<organism evidence="2 3">
    <name type="scientific">Trematosphaeria pertusa</name>
    <dbReference type="NCBI Taxonomy" id="390896"/>
    <lineage>
        <taxon>Eukaryota</taxon>
        <taxon>Fungi</taxon>
        <taxon>Dikarya</taxon>
        <taxon>Ascomycota</taxon>
        <taxon>Pezizomycotina</taxon>
        <taxon>Dothideomycetes</taxon>
        <taxon>Pleosporomycetidae</taxon>
        <taxon>Pleosporales</taxon>
        <taxon>Massarineae</taxon>
        <taxon>Trematosphaeriaceae</taxon>
        <taxon>Trematosphaeria</taxon>
    </lineage>
</organism>
<proteinExistence type="predicted"/>
<dbReference type="Proteomes" id="UP000800094">
    <property type="component" value="Unassembled WGS sequence"/>
</dbReference>
<dbReference type="GeneID" id="54580419"/>
<dbReference type="EMBL" id="ML987201">
    <property type="protein sequence ID" value="KAF2245233.1"/>
    <property type="molecule type" value="Genomic_DNA"/>
</dbReference>
<dbReference type="AlphaFoldDB" id="A0A6A6I6T3"/>
<gene>
    <name evidence="2" type="ORF">BU26DRAFT_508536</name>
</gene>
<feature type="compositionally biased region" description="Basic and acidic residues" evidence="1">
    <location>
        <begin position="48"/>
        <end position="62"/>
    </location>
</feature>
<name>A0A6A6I6T3_9PLEO</name>
<feature type="region of interest" description="Disordered" evidence="1">
    <location>
        <begin position="1"/>
        <end position="63"/>
    </location>
</feature>
<evidence type="ECO:0000256" key="1">
    <source>
        <dbReference type="SAM" id="MobiDB-lite"/>
    </source>
</evidence>
<protein>
    <submittedName>
        <fullName evidence="2">Uncharacterized protein</fullName>
    </submittedName>
</protein>
<dbReference type="RefSeq" id="XP_033680237.1">
    <property type="nucleotide sequence ID" value="XM_033827089.1"/>
</dbReference>
<accession>A0A6A6I6T3</accession>
<evidence type="ECO:0000313" key="3">
    <source>
        <dbReference type="Proteomes" id="UP000800094"/>
    </source>
</evidence>